<keyword evidence="2" id="KW-0804">Transcription</keyword>
<keyword evidence="3" id="KW-0675">Receptor</keyword>
<organism evidence="4 5">
    <name type="scientific">Sarcoptes scabiei</name>
    <name type="common">Itch mite</name>
    <name type="synonym">Acarus scabiei</name>
    <dbReference type="NCBI Taxonomy" id="52283"/>
    <lineage>
        <taxon>Eukaryota</taxon>
        <taxon>Metazoa</taxon>
        <taxon>Ecdysozoa</taxon>
        <taxon>Arthropoda</taxon>
        <taxon>Chelicerata</taxon>
        <taxon>Arachnida</taxon>
        <taxon>Acari</taxon>
        <taxon>Acariformes</taxon>
        <taxon>Sarcoptiformes</taxon>
        <taxon>Astigmata</taxon>
        <taxon>Psoroptidia</taxon>
        <taxon>Sarcoptoidea</taxon>
        <taxon>Sarcoptidae</taxon>
        <taxon>Sarcoptinae</taxon>
        <taxon>Sarcoptes</taxon>
    </lineage>
</organism>
<accession>A0A132A0H8</accession>
<evidence type="ECO:0000256" key="2">
    <source>
        <dbReference type="ARBA" id="ARBA00023163"/>
    </source>
</evidence>
<sequence>MKAIILTNADIQLENPESVSKLRHTLIRALQDCVSIIRPQSAIDHLSQLFLCFPLLRQLDIVTRRLWLNILQEGSVPMQKLFVEMLESSIQG</sequence>
<evidence type="ECO:0000313" key="4">
    <source>
        <dbReference type="EMBL" id="KPM04556.1"/>
    </source>
</evidence>
<dbReference type="AlphaFoldDB" id="A0A132A0H8"/>
<name>A0A132A0H8_SARSC</name>
<keyword evidence="1" id="KW-0805">Transcription regulation</keyword>
<evidence type="ECO:0000313" key="5">
    <source>
        <dbReference type="Proteomes" id="UP000616769"/>
    </source>
</evidence>
<dbReference type="EMBL" id="JXLN01009360">
    <property type="protein sequence ID" value="KPM04556.1"/>
    <property type="molecule type" value="Genomic_DNA"/>
</dbReference>
<dbReference type="VEuPathDB" id="VectorBase:SSCA008734"/>
<reference evidence="4 5" key="1">
    <citation type="journal article" date="2015" name="Parasit. Vectors">
        <title>Draft genome of the scabies mite.</title>
        <authorList>
            <person name="Rider S.D.Jr."/>
            <person name="Morgan M.S."/>
            <person name="Arlian L.G."/>
        </authorList>
    </citation>
    <scope>NUCLEOTIDE SEQUENCE [LARGE SCALE GENOMIC DNA]</scope>
    <source>
        <strain evidence="4">Arlian Lab</strain>
    </source>
</reference>
<comment type="caution">
    <text evidence="4">The sequence shown here is derived from an EMBL/GenBank/DDBJ whole genome shotgun (WGS) entry which is preliminary data.</text>
</comment>
<proteinExistence type="predicted"/>
<dbReference type="PROSITE" id="PS51843">
    <property type="entry name" value="NR_LBD"/>
    <property type="match status" value="1"/>
</dbReference>
<evidence type="ECO:0000256" key="1">
    <source>
        <dbReference type="ARBA" id="ARBA00023015"/>
    </source>
</evidence>
<protein>
    <submittedName>
        <fullName evidence="4">Uncharacterized protein</fullName>
    </submittedName>
</protein>
<dbReference type="Gene3D" id="1.10.565.10">
    <property type="entry name" value="Retinoid X Receptor"/>
    <property type="match status" value="1"/>
</dbReference>
<dbReference type="OrthoDB" id="5799427at2759"/>
<dbReference type="SUPFAM" id="SSF48508">
    <property type="entry name" value="Nuclear receptor ligand-binding domain"/>
    <property type="match status" value="1"/>
</dbReference>
<evidence type="ECO:0000256" key="3">
    <source>
        <dbReference type="ARBA" id="ARBA00023170"/>
    </source>
</evidence>
<dbReference type="Proteomes" id="UP000616769">
    <property type="component" value="Unassembled WGS sequence"/>
</dbReference>
<dbReference type="InterPro" id="IPR000536">
    <property type="entry name" value="Nucl_hrmn_rcpt_lig-bd"/>
</dbReference>
<gene>
    <name evidence="4" type="ORF">QR98_0030060</name>
</gene>
<dbReference type="InterPro" id="IPR035500">
    <property type="entry name" value="NHR-like_dom_sf"/>
</dbReference>